<protein>
    <submittedName>
        <fullName evidence="1">Uncharacterized protein</fullName>
    </submittedName>
</protein>
<reference evidence="1 2" key="1">
    <citation type="submission" date="2019-07" db="EMBL/GenBank/DDBJ databases">
        <authorList>
            <person name="Cremers G."/>
        </authorList>
    </citation>
    <scope>NUCLEOTIDE SEQUENCE [LARGE SCALE GENOMIC DNA]</scope>
</reference>
<gene>
    <name evidence="1" type="ORF">MELA_02483</name>
</gene>
<evidence type="ECO:0000313" key="1">
    <source>
        <dbReference type="EMBL" id="VUZ86088.1"/>
    </source>
</evidence>
<name>A0A564ZNH0_9BACT</name>
<accession>A0A564ZNH0</accession>
<sequence>MENLTVSHLATAASQGTSPAGQKIIALISRKRSGPIDSIVIHFNRAGSAPLVMPNSTATPRALIQVILQMPGFGPHAQFLLRALLDLSDSLPRECESLTDLFQSHRIFFPQPEA</sequence>
<evidence type="ECO:0000313" key="2">
    <source>
        <dbReference type="Proteomes" id="UP000334340"/>
    </source>
</evidence>
<dbReference type="EMBL" id="CABIKM010000043">
    <property type="protein sequence ID" value="VUZ86088.1"/>
    <property type="molecule type" value="Genomic_DNA"/>
</dbReference>
<keyword evidence="2" id="KW-1185">Reference proteome</keyword>
<dbReference type="AlphaFoldDB" id="A0A564ZNH0"/>
<organism evidence="1 2">
    <name type="scientific">Candidatus Methylomirabilis lanthanidiphila</name>
    <dbReference type="NCBI Taxonomy" id="2211376"/>
    <lineage>
        <taxon>Bacteria</taxon>
        <taxon>Candidatus Methylomirabilota</taxon>
        <taxon>Candidatus Methylomirabilia</taxon>
        <taxon>Candidatus Methylomirabilales</taxon>
        <taxon>Candidatus Methylomirabilaceae</taxon>
        <taxon>Candidatus Methylomirabilis</taxon>
    </lineage>
</organism>
<dbReference type="Proteomes" id="UP000334340">
    <property type="component" value="Unassembled WGS sequence"/>
</dbReference>
<proteinExistence type="predicted"/>